<feature type="repeat" description="TPR" evidence="6">
    <location>
        <begin position="1045"/>
        <end position="1078"/>
    </location>
</feature>
<dbReference type="SMART" id="SM00175">
    <property type="entry name" value="RAB"/>
    <property type="match status" value="1"/>
</dbReference>
<keyword evidence="2" id="KW-0677">Repeat</keyword>
<dbReference type="RefSeq" id="XP_025416311.1">
    <property type="nucleotide sequence ID" value="XM_025560526.1"/>
</dbReference>
<dbReference type="Pfam" id="PF13181">
    <property type="entry name" value="TPR_8"/>
    <property type="match status" value="1"/>
</dbReference>
<evidence type="ECO:0000256" key="2">
    <source>
        <dbReference type="ARBA" id="ARBA00022737"/>
    </source>
</evidence>
<keyword evidence="4" id="KW-0539">Nucleus</keyword>
<dbReference type="CTD" id="996"/>
<evidence type="ECO:0000256" key="1">
    <source>
        <dbReference type="ARBA" id="ARBA00004123"/>
    </source>
</evidence>
<dbReference type="Proteomes" id="UP000694846">
    <property type="component" value="Unplaced"/>
</dbReference>
<feature type="repeat" description="TPR" evidence="6">
    <location>
        <begin position="1181"/>
        <end position="1214"/>
    </location>
</feature>
<name>A0A8B8G133_9HEMI</name>
<feature type="compositionally biased region" description="Basic and acidic residues" evidence="7">
    <location>
        <begin position="463"/>
        <end position="477"/>
    </location>
</feature>
<dbReference type="AlphaFoldDB" id="A0A8B8G133"/>
<dbReference type="SUPFAM" id="SSF52540">
    <property type="entry name" value="P-loop containing nucleoside triphosphate hydrolases"/>
    <property type="match status" value="1"/>
</dbReference>
<dbReference type="SMART" id="SM00028">
    <property type="entry name" value="TPR"/>
    <property type="match status" value="8"/>
</dbReference>
<dbReference type="GeneID" id="112687675"/>
<dbReference type="PANTHER" id="PTHR14932:SF1">
    <property type="entry name" value="RAB-LIKE PROTEIN 6"/>
    <property type="match status" value="1"/>
</dbReference>
<keyword evidence="3 6" id="KW-0802">TPR repeat</keyword>
<evidence type="ECO:0000256" key="5">
    <source>
        <dbReference type="ARBA" id="ARBA00038210"/>
    </source>
</evidence>
<dbReference type="InterPro" id="IPR001806">
    <property type="entry name" value="Small_GTPase"/>
</dbReference>
<proteinExistence type="inferred from homology"/>
<evidence type="ECO:0000313" key="9">
    <source>
        <dbReference type="RefSeq" id="XP_025416311.1"/>
    </source>
</evidence>
<gene>
    <name evidence="9" type="primary">LOC112687675</name>
</gene>
<dbReference type="InterPro" id="IPR040385">
    <property type="entry name" value="RABL6"/>
</dbReference>
<reference evidence="9" key="1">
    <citation type="submission" date="2025-08" db="UniProtKB">
        <authorList>
            <consortium name="RefSeq"/>
        </authorList>
    </citation>
    <scope>IDENTIFICATION</scope>
    <source>
        <tissue evidence="9">Whole body</tissue>
    </source>
</reference>
<keyword evidence="9" id="KW-0132">Cell division</keyword>
<feature type="compositionally biased region" description="Polar residues" evidence="7">
    <location>
        <begin position="795"/>
        <end position="821"/>
    </location>
</feature>
<evidence type="ECO:0000256" key="4">
    <source>
        <dbReference type="ARBA" id="ARBA00023242"/>
    </source>
</evidence>
<evidence type="ECO:0000256" key="6">
    <source>
        <dbReference type="PROSITE-ProRule" id="PRU00339"/>
    </source>
</evidence>
<dbReference type="Pfam" id="PF08477">
    <property type="entry name" value="Roc"/>
    <property type="match status" value="1"/>
</dbReference>
<dbReference type="SUPFAM" id="SSF48452">
    <property type="entry name" value="TPR-like"/>
    <property type="match status" value="2"/>
</dbReference>
<dbReference type="GO" id="GO:0003924">
    <property type="term" value="F:GTPase activity"/>
    <property type="evidence" value="ECO:0007669"/>
    <property type="project" value="InterPro"/>
</dbReference>
<dbReference type="GO" id="GO:0051301">
    <property type="term" value="P:cell division"/>
    <property type="evidence" value="ECO:0007669"/>
    <property type="project" value="UniProtKB-KW"/>
</dbReference>
<dbReference type="Pfam" id="PF00071">
    <property type="entry name" value="Ras"/>
    <property type="match status" value="1"/>
</dbReference>
<dbReference type="InterPro" id="IPR011990">
    <property type="entry name" value="TPR-like_helical_dom_sf"/>
</dbReference>
<accession>A0A8B8G133</accession>
<dbReference type="GO" id="GO:0005525">
    <property type="term" value="F:GTP binding"/>
    <property type="evidence" value="ECO:0007669"/>
    <property type="project" value="InterPro"/>
</dbReference>
<comment type="similarity">
    <text evidence="5">Belongs to the APC3/CDC27 family.</text>
</comment>
<feature type="repeat" description="TPR" evidence="6">
    <location>
        <begin position="1011"/>
        <end position="1044"/>
    </location>
</feature>
<feature type="region of interest" description="Disordered" evidence="7">
    <location>
        <begin position="792"/>
        <end position="821"/>
    </location>
</feature>
<evidence type="ECO:0000313" key="8">
    <source>
        <dbReference type="Proteomes" id="UP000694846"/>
    </source>
</evidence>
<dbReference type="OrthoDB" id="329563at2759"/>
<dbReference type="Gene3D" id="3.40.50.300">
    <property type="entry name" value="P-loop containing nucleotide triphosphate hydrolases"/>
    <property type="match status" value="1"/>
</dbReference>
<organism evidence="8 9">
    <name type="scientific">Sipha flava</name>
    <name type="common">yellow sugarcane aphid</name>
    <dbReference type="NCBI Taxonomy" id="143950"/>
    <lineage>
        <taxon>Eukaryota</taxon>
        <taxon>Metazoa</taxon>
        <taxon>Ecdysozoa</taxon>
        <taxon>Arthropoda</taxon>
        <taxon>Hexapoda</taxon>
        <taxon>Insecta</taxon>
        <taxon>Pterygota</taxon>
        <taxon>Neoptera</taxon>
        <taxon>Paraneoptera</taxon>
        <taxon>Hemiptera</taxon>
        <taxon>Sternorrhyncha</taxon>
        <taxon>Aphidomorpha</taxon>
        <taxon>Aphidoidea</taxon>
        <taxon>Aphididae</taxon>
        <taxon>Sipha</taxon>
    </lineage>
</organism>
<feature type="repeat" description="TPR" evidence="6">
    <location>
        <begin position="943"/>
        <end position="976"/>
    </location>
</feature>
<dbReference type="PRINTS" id="PR00449">
    <property type="entry name" value="RASTRNSFRMNG"/>
</dbReference>
<dbReference type="GO" id="GO:0005829">
    <property type="term" value="C:cytosol"/>
    <property type="evidence" value="ECO:0007669"/>
    <property type="project" value="TreeGrafter"/>
</dbReference>
<keyword evidence="8" id="KW-1185">Reference proteome</keyword>
<feature type="repeat" description="TPR" evidence="6">
    <location>
        <begin position="1079"/>
        <end position="1112"/>
    </location>
</feature>
<feature type="region of interest" description="Disordered" evidence="7">
    <location>
        <begin position="450"/>
        <end position="480"/>
    </location>
</feature>
<dbReference type="Gene3D" id="1.25.40.10">
    <property type="entry name" value="Tetratricopeptide repeat domain"/>
    <property type="match status" value="4"/>
</dbReference>
<dbReference type="InterPro" id="IPR019734">
    <property type="entry name" value="TPR_rpt"/>
</dbReference>
<protein>
    <submittedName>
        <fullName evidence="9">Cell division cycle protein 27 homolog isoform X1</fullName>
    </submittedName>
</protein>
<comment type="subcellular location">
    <subcellularLocation>
        <location evidence="1">Nucleus</location>
    </subcellularLocation>
</comment>
<sequence>MFSTLKRLTNKTSDKDTTITTTTHPKVLSQDLQRSFSKGIQYNLKLVIKGDRNVGKTCLWSRLQGKPFIANYEETNEIQVAHIQWNYKNTEDVVKVEVWDVVDKGKRQPLSSSKSCDVLKTEHNKVKLSPIPLEDTPVLDAELVDVYRYTNGVLLVLDITKRWTLDYVYKELPKIPDNIPILILGNHCDMNHHRSVNGDEVIYYLKTLGRCAPIRYAEVSMSNGFGLRLIYKWIGISFLQLQRENIMNHLETNGRETKIMTMELDVYQKSDEANYDIFLSRLSKQRRVDAENKSATPTLPLPLLNKPSPNAKELKLTVESQNQKSIDSKTQDIAQKMFPTKKSYIVQNESNKEVETFKEEPVTKLSSIGNINHLDDFVPDDVLDNSFLEDAGHGDIIVRSSKETEMDSDESDNDCGNPMVAGYQADVDPDDFTPLPANLKIVKNNMESTDHDNWSSIHNTTRPRPEGEEGEESKSHVDGLSSTGSKKAAIWHCLNHYAYSDAIFLAERLCAEFDSDESIYLLATCYYRSGKPSQAYSILNGKKIVSEKCKFLLARCCVDLHKLSEAETVLTGNVGDLISTSTCMSFIESIISDYGDSAPFALQLISHIWWRSERSHLAAEACRKALYLNPFLWKSFQDLCDRGVKPDPEPTKIFKVDNLDNFNKCLGSNSNVNSTPLSTYNLSYESINTFNSSTPAQKMVNMSVPSSNSSISSGIQPFTPDMNNAKTIFVRPIGRKVKVINENAYSPLTPSFGVFPLENSDNLSICSSQAMVLVPSTALNETNDQKFISKRSSKPVFSQSGNTSNINNLGTQQITMPSSPMSHVVRRSSRIITNNCSVKENTKSPSKKFVSPKSATRKIKSGLIPKKSVFADITERNPKERGVMEVETMTLAQQALNLQKKTTEGLLSLLRDIGIAYLQLSKFNCRKSIQLFQSLPPRQYKTGFILSMIGKAYCEQSDYQQSIKYFSEVRELEPYRDTLMELYSTSLWHQQKEIALSALAQDMTALDRNSSSTWCVVGNCFSLQKEHQTAIKYFQRAIQVNPDFPYAYALLGNEYLVTEELEKAITCFQKAVKLDPRHYKSWYGIGAIYQKQERYELAEMHYKRALRINHSSALIMCHIAVVQNSMDKPDQALHTLHIALTLEPKHPMCKYQRAQIYSKLGKLPEALYELEELKEIVPKESLVYFLTGKVHKKLGNIHLALMNFNRATDLDPKGASNQIKEAIDPTNNQSPLDDSDCFISSHEELISPVQ</sequence>
<dbReference type="FunFam" id="1.25.40.10:FF:000018">
    <property type="entry name" value="Cell division cycle protein 27 homolog B"/>
    <property type="match status" value="1"/>
</dbReference>
<keyword evidence="9" id="KW-0131">Cell cycle</keyword>
<evidence type="ECO:0000256" key="7">
    <source>
        <dbReference type="SAM" id="MobiDB-lite"/>
    </source>
</evidence>
<dbReference type="PROSITE" id="PS50005">
    <property type="entry name" value="TPR"/>
    <property type="match status" value="5"/>
</dbReference>
<dbReference type="PROSITE" id="PS51419">
    <property type="entry name" value="RAB"/>
    <property type="match status" value="1"/>
</dbReference>
<evidence type="ECO:0000256" key="3">
    <source>
        <dbReference type="ARBA" id="ARBA00022803"/>
    </source>
</evidence>
<dbReference type="PANTHER" id="PTHR14932">
    <property type="entry name" value="RAS GTPASE-RELATED"/>
    <property type="match status" value="1"/>
</dbReference>
<dbReference type="GO" id="GO:0005634">
    <property type="term" value="C:nucleus"/>
    <property type="evidence" value="ECO:0007669"/>
    <property type="project" value="UniProtKB-SubCell"/>
</dbReference>
<dbReference type="Pfam" id="PF00515">
    <property type="entry name" value="TPR_1"/>
    <property type="match status" value="3"/>
</dbReference>
<dbReference type="PROSITE" id="PS50293">
    <property type="entry name" value="TPR_REGION"/>
    <property type="match status" value="1"/>
</dbReference>
<dbReference type="Pfam" id="PF12895">
    <property type="entry name" value="ANAPC3"/>
    <property type="match status" value="1"/>
</dbReference>
<dbReference type="InterPro" id="IPR027417">
    <property type="entry name" value="P-loop_NTPase"/>
</dbReference>